<dbReference type="Proteomes" id="UP000053237">
    <property type="component" value="Unassembled WGS sequence"/>
</dbReference>
<dbReference type="Pfam" id="PF08450">
    <property type="entry name" value="SGL"/>
    <property type="match status" value="1"/>
</dbReference>
<name>A0A024GPS2_9STRA</name>
<evidence type="ECO:0000313" key="3">
    <source>
        <dbReference type="EMBL" id="CCI48794.1"/>
    </source>
</evidence>
<comment type="caution">
    <text evidence="3">The sequence shown here is derived from an EMBL/GenBank/DDBJ whole genome shotgun (WGS) entry which is preliminary data.</text>
</comment>
<dbReference type="GO" id="GO:0016787">
    <property type="term" value="F:hydrolase activity"/>
    <property type="evidence" value="ECO:0007669"/>
    <property type="project" value="UniProtKB-KW"/>
</dbReference>
<keyword evidence="1" id="KW-0378">Hydrolase</keyword>
<dbReference type="PANTHER" id="PTHR47572:SF4">
    <property type="entry name" value="LACTONASE DRP35"/>
    <property type="match status" value="1"/>
</dbReference>
<protein>
    <recommendedName>
        <fullName evidence="2">SMP-30/Gluconolactonase/LRE-like region domain-containing protein</fullName>
    </recommendedName>
</protein>
<proteinExistence type="predicted"/>
<evidence type="ECO:0000259" key="2">
    <source>
        <dbReference type="Pfam" id="PF08450"/>
    </source>
</evidence>
<evidence type="ECO:0000313" key="4">
    <source>
        <dbReference type="Proteomes" id="UP000053237"/>
    </source>
</evidence>
<dbReference type="InterPro" id="IPR051262">
    <property type="entry name" value="SMP-30/CGR1_Lactonase"/>
</dbReference>
<dbReference type="Gene3D" id="2.120.10.30">
    <property type="entry name" value="TolB, C-terminal domain"/>
    <property type="match status" value="1"/>
</dbReference>
<keyword evidence="4" id="KW-1185">Reference proteome</keyword>
<reference evidence="3 4" key="1">
    <citation type="submission" date="2012-05" db="EMBL/GenBank/DDBJ databases">
        <title>Recombination and specialization in a pathogen metapopulation.</title>
        <authorList>
            <person name="Gardiner A."/>
            <person name="Kemen E."/>
            <person name="Schultz-Larsen T."/>
            <person name="MacLean D."/>
            <person name="Van Oosterhout C."/>
            <person name="Jones J.D.G."/>
        </authorList>
    </citation>
    <scope>NUCLEOTIDE SEQUENCE [LARGE SCALE GENOMIC DNA]</scope>
    <source>
        <strain evidence="3 4">Ac Nc2</strain>
    </source>
</reference>
<dbReference type="EMBL" id="CAIX01000248">
    <property type="protein sequence ID" value="CCI48794.1"/>
    <property type="molecule type" value="Genomic_DNA"/>
</dbReference>
<gene>
    <name evidence="3" type="ORF">BN9_099930</name>
</gene>
<feature type="domain" description="SMP-30/Gluconolactonase/LRE-like region" evidence="2">
    <location>
        <begin position="32"/>
        <end position="255"/>
    </location>
</feature>
<dbReference type="InterPro" id="IPR013658">
    <property type="entry name" value="SGL"/>
</dbReference>
<evidence type="ECO:0000256" key="1">
    <source>
        <dbReference type="ARBA" id="ARBA00022801"/>
    </source>
</evidence>
<dbReference type="PANTHER" id="PTHR47572">
    <property type="entry name" value="LIPOPROTEIN-RELATED"/>
    <property type="match status" value="1"/>
</dbReference>
<sequence length="281" mass="30479">MTLETIKCPGSNICFPFLSPLQQNDRIHYISAGTGEILEYSKTKMEHKVIVCTGGVPLGACFDANGTLHIVDAAHAAILRSDSSNQPEVLVRSYEDQTFRGPSSIILFNDGTIFFTDSGPFGETTLENRRGSVFCIGPSPSGAKTLRPILYECLAHPCAISIVNDDVLLVAEMMMNRILRLVRTPGNIYHSSVFYQCGGGLGPSSVICDTKGNIFVGHYDFAHTATKGHISVLNERGTITHTLQVPGPEITGLCLSRDEAFVYVTESSTNSIYCVPTPLNK</sequence>
<dbReference type="OrthoDB" id="423498at2759"/>
<dbReference type="SUPFAM" id="SSF63829">
    <property type="entry name" value="Calcium-dependent phosphotriesterase"/>
    <property type="match status" value="1"/>
</dbReference>
<dbReference type="STRING" id="65357.A0A024GPS2"/>
<dbReference type="AlphaFoldDB" id="A0A024GPS2"/>
<dbReference type="InParanoid" id="A0A024GPS2"/>
<dbReference type="InterPro" id="IPR011042">
    <property type="entry name" value="6-blade_b-propeller_TolB-like"/>
</dbReference>
<accession>A0A024GPS2</accession>
<organism evidence="3 4">
    <name type="scientific">Albugo candida</name>
    <dbReference type="NCBI Taxonomy" id="65357"/>
    <lineage>
        <taxon>Eukaryota</taxon>
        <taxon>Sar</taxon>
        <taxon>Stramenopiles</taxon>
        <taxon>Oomycota</taxon>
        <taxon>Peronosporomycetes</taxon>
        <taxon>Albuginales</taxon>
        <taxon>Albuginaceae</taxon>
        <taxon>Albugo</taxon>
    </lineage>
</organism>